<reference evidence="1" key="1">
    <citation type="journal article" date="2015" name="Nature">
        <title>Complex archaea that bridge the gap between prokaryotes and eukaryotes.</title>
        <authorList>
            <person name="Spang A."/>
            <person name="Saw J.H."/>
            <person name="Jorgensen S.L."/>
            <person name="Zaremba-Niedzwiedzka K."/>
            <person name="Martijn J."/>
            <person name="Lind A.E."/>
            <person name="van Eijk R."/>
            <person name="Schleper C."/>
            <person name="Guy L."/>
            <person name="Ettema T.J."/>
        </authorList>
    </citation>
    <scope>NUCLEOTIDE SEQUENCE</scope>
</reference>
<evidence type="ECO:0000313" key="1">
    <source>
        <dbReference type="EMBL" id="KKL28033.1"/>
    </source>
</evidence>
<organism evidence="1">
    <name type="scientific">marine sediment metagenome</name>
    <dbReference type="NCBI Taxonomy" id="412755"/>
    <lineage>
        <taxon>unclassified sequences</taxon>
        <taxon>metagenomes</taxon>
        <taxon>ecological metagenomes</taxon>
    </lineage>
</organism>
<proteinExistence type="predicted"/>
<dbReference type="AlphaFoldDB" id="A0A0F9EW56"/>
<dbReference type="EMBL" id="LAZR01035241">
    <property type="protein sequence ID" value="KKL28033.1"/>
    <property type="molecule type" value="Genomic_DNA"/>
</dbReference>
<feature type="non-terminal residue" evidence="1">
    <location>
        <position position="113"/>
    </location>
</feature>
<protein>
    <submittedName>
        <fullName evidence="1">Uncharacterized protein</fullName>
    </submittedName>
</protein>
<accession>A0A0F9EW56</accession>
<sequence>MAQLTPTNRSFQFNDGDWNRLRNILNIIGTSTFPQLETDISGSFVPYTGADQNVDLGSFNLTTTGLGTFGEINLNKVGANIITATDANGDLRLGAGGGTNDLKIDKDGNVDVF</sequence>
<comment type="caution">
    <text evidence="1">The sequence shown here is derived from an EMBL/GenBank/DDBJ whole genome shotgun (WGS) entry which is preliminary data.</text>
</comment>
<gene>
    <name evidence="1" type="ORF">LCGC14_2379190</name>
</gene>
<name>A0A0F9EW56_9ZZZZ</name>